<feature type="coiled-coil region" evidence="1">
    <location>
        <begin position="467"/>
        <end position="508"/>
    </location>
</feature>
<dbReference type="GO" id="GO:0006302">
    <property type="term" value="P:double-strand break repair"/>
    <property type="evidence" value="ECO:0007669"/>
    <property type="project" value="InterPro"/>
</dbReference>
<feature type="compositionally biased region" description="Low complexity" evidence="2">
    <location>
        <begin position="385"/>
        <end position="398"/>
    </location>
</feature>
<feature type="compositionally biased region" description="Basic and acidic residues" evidence="2">
    <location>
        <begin position="400"/>
        <end position="417"/>
    </location>
</feature>
<feature type="domain" description="Rad50/SbcC-type AAA" evidence="3">
    <location>
        <begin position="7"/>
        <end position="244"/>
    </location>
</feature>
<dbReference type="EMBL" id="LVVZ01000005">
    <property type="protein sequence ID" value="OKL45438.1"/>
    <property type="molecule type" value="Genomic_DNA"/>
</dbReference>
<evidence type="ECO:0000256" key="1">
    <source>
        <dbReference type="SAM" id="Coils"/>
    </source>
</evidence>
<evidence type="ECO:0000313" key="4">
    <source>
        <dbReference type="EMBL" id="OKL45438.1"/>
    </source>
</evidence>
<feature type="coiled-coil region" evidence="1">
    <location>
        <begin position="910"/>
        <end position="1018"/>
    </location>
</feature>
<evidence type="ECO:0000259" key="3">
    <source>
        <dbReference type="Pfam" id="PF13476"/>
    </source>
</evidence>
<feature type="region of interest" description="Disordered" evidence="2">
    <location>
        <begin position="62"/>
        <end position="83"/>
    </location>
</feature>
<reference evidence="4 5" key="1">
    <citation type="submission" date="2016-03" db="EMBL/GenBank/DDBJ databases">
        <title>Genome sequence of Nesiotobacter sp. nov., a moderately halophilic alphaproteobacterium isolated from the Yellow Sea, China.</title>
        <authorList>
            <person name="Zhang G."/>
            <person name="Zhang R."/>
        </authorList>
    </citation>
    <scope>NUCLEOTIDE SEQUENCE [LARGE SCALE GENOMIC DNA]</scope>
    <source>
        <strain evidence="4 5">WB1-6</strain>
    </source>
</reference>
<dbReference type="InterPro" id="IPR038729">
    <property type="entry name" value="Rad50/SbcC_AAA"/>
</dbReference>
<dbReference type="Proteomes" id="UP000185783">
    <property type="component" value="Unassembled WGS sequence"/>
</dbReference>
<keyword evidence="1" id="KW-0175">Coiled coil</keyword>
<dbReference type="Pfam" id="PF13558">
    <property type="entry name" value="SbcC_Walker_B"/>
    <property type="match status" value="1"/>
</dbReference>
<feature type="coiled-coil region" evidence="1">
    <location>
        <begin position="806"/>
        <end position="882"/>
    </location>
</feature>
<dbReference type="SUPFAM" id="SSF52540">
    <property type="entry name" value="P-loop containing nucleoside triphosphate hydrolases"/>
    <property type="match status" value="1"/>
</dbReference>
<dbReference type="RefSeq" id="WP_036487932.1">
    <property type="nucleotide sequence ID" value="NZ_LVVZ01000005.1"/>
</dbReference>
<sequence length="1255" mass="139619">MRILSIRGEGLASLAPPFEINLEDEPLHSAGLFAITGETGAGKSTILDALCLALFGKCPRLTSEGSDESVPDVSGDSFREKDPKSVLTRGATSGFAEVDFVGTDGETYRSRWMVRRARGKASGRLQNVDRSFIRLRDEKTMESGIRQVDAAVEAHLGLTYDQFRRTVLLAQGDFDAFLRASDRERAALLEKITGTTVYRQISQNVHRAHSEALEAVKTLEIETGSIGLLDEAKRTEIEQDKEKQEAAYAALQADLAKTEALLTHMKQVDTARDQLRQAQDLFTSRKQAHEAAAPRRALRDQLKRIGQVEPAAEAVETARATQEKVAKDLEGALAALSDKTQALEASKTQEASAQDVFSKLEQELEALTPQWSQAYQLDEAVRQAESAEQQAGAQLSEGRAQLDKAESELAGKRAEHAEKDALKSKLRAQLERLQPVRSALGNPDVLQEDIDSFMSLQQAAVAGNADIQQAERKRQDLEVIEKELSEKLSRLGAELEQAEQSVQTLKAQDVGFDLETNQRQREAFGTVQQATHRLREVQREEAVLGDQAAADQKTLDEMEQQLVTLLVSQESEKARLSERQQRADEARKASVLAVSAQDQHAQRLRAELVAEEPCPVCGSEDHPFAKEDDSDLTNLFKELLVQRDAAERSVAESQSTLDELRKTQDRTNASLEARKAALKDLLLRRQKAQTNLDAEWETLERSAHAAFKARGVQPPLADRVEATDLDRLAREVEQCLGELKASSDAYHARRRTLEDAEKHLNTLRQQRETLRDEMSRRGQELASIRMHLTEKLTERSARETQKARLVERLKDALEAINVTIEALEQDPAQVRRLVADTCARHDRLMADVERAEKELATLADALGRLEERRDGVMKTVEHLERTWRQCADAVQQRRNDRKGLLGGQPTASHQEAFQQRYRKARTDLQEIQNRRQTGEREVAALNASVSGFREAGTQAKEALLKADQHFEEQLARAELERAAFERLRDQAKADLAPLETELATLEEELRAAGEAVELREKDLATLEPDTIAGHERAVVEHKAGETREALQKMAETIGMLRQQLASDDTAREKAAQMVKQIEAKRHFADQWGAVSKAIGSADGDKFQRIAQGVTLELLVELANKQLNALKPRYRLKRADKGLGLLVLDLDMAQVPRSTRSLSGGERFLVSLSLALALSSLEGRQSFVDTLFIDEGFGSLDGETLDVAIDALELLQGQGRKVGVISHVEAMKDRIPVQVQVQRQGGGRSRVRVVAPDGWV</sequence>
<accession>A0A1U7JL72</accession>
<name>A0A1U7JL72_9HYPH</name>
<feature type="coiled-coil region" evidence="1">
    <location>
        <begin position="234"/>
        <end position="261"/>
    </location>
</feature>
<dbReference type="GO" id="GO:0016887">
    <property type="term" value="F:ATP hydrolysis activity"/>
    <property type="evidence" value="ECO:0007669"/>
    <property type="project" value="InterPro"/>
</dbReference>
<feature type="coiled-coil region" evidence="1">
    <location>
        <begin position="746"/>
        <end position="780"/>
    </location>
</feature>
<evidence type="ECO:0000313" key="5">
    <source>
        <dbReference type="Proteomes" id="UP000185783"/>
    </source>
</evidence>
<keyword evidence="5" id="KW-1185">Reference proteome</keyword>
<dbReference type="AlphaFoldDB" id="A0A1U7JL72"/>
<dbReference type="STRING" id="197461.A3843_03710"/>
<organism evidence="4 5">
    <name type="scientific">Pseudovibrio exalbescens</name>
    <dbReference type="NCBI Taxonomy" id="197461"/>
    <lineage>
        <taxon>Bacteria</taxon>
        <taxon>Pseudomonadati</taxon>
        <taxon>Pseudomonadota</taxon>
        <taxon>Alphaproteobacteria</taxon>
        <taxon>Hyphomicrobiales</taxon>
        <taxon>Stappiaceae</taxon>
        <taxon>Pseudovibrio</taxon>
    </lineage>
</organism>
<dbReference type="Gene3D" id="3.40.50.300">
    <property type="entry name" value="P-loop containing nucleotide triphosphate hydrolases"/>
    <property type="match status" value="2"/>
</dbReference>
<protein>
    <recommendedName>
        <fullName evidence="3">Rad50/SbcC-type AAA domain-containing protein</fullName>
    </recommendedName>
</protein>
<dbReference type="Pfam" id="PF13476">
    <property type="entry name" value="AAA_23"/>
    <property type="match status" value="1"/>
</dbReference>
<evidence type="ECO:0000256" key="2">
    <source>
        <dbReference type="SAM" id="MobiDB-lite"/>
    </source>
</evidence>
<feature type="region of interest" description="Disordered" evidence="2">
    <location>
        <begin position="385"/>
        <end position="417"/>
    </location>
</feature>
<proteinExistence type="predicted"/>
<dbReference type="PANTHER" id="PTHR32114:SF2">
    <property type="entry name" value="ABC TRANSPORTER ABCH.3"/>
    <property type="match status" value="1"/>
</dbReference>
<dbReference type="InterPro" id="IPR027417">
    <property type="entry name" value="P-loop_NTPase"/>
</dbReference>
<dbReference type="PANTHER" id="PTHR32114">
    <property type="entry name" value="ABC TRANSPORTER ABCH.3"/>
    <property type="match status" value="1"/>
</dbReference>
<comment type="caution">
    <text evidence="4">The sequence shown here is derived from an EMBL/GenBank/DDBJ whole genome shotgun (WGS) entry which is preliminary data.</text>
</comment>
<gene>
    <name evidence="4" type="ORF">A3843_03710</name>
</gene>